<dbReference type="CDD" id="cd14797">
    <property type="entry name" value="DUF302"/>
    <property type="match status" value="1"/>
</dbReference>
<dbReference type="Proteomes" id="UP000331127">
    <property type="component" value="Unassembled WGS sequence"/>
</dbReference>
<accession>A0A5M3WSZ8</accession>
<feature type="domain" description="DUF302" evidence="2">
    <location>
        <begin position="89"/>
        <end position="134"/>
    </location>
</feature>
<dbReference type="RefSeq" id="WP_155355883.1">
    <property type="nucleotide sequence ID" value="NZ_BAAAHL010000010.1"/>
</dbReference>
<feature type="region of interest" description="Disordered" evidence="1">
    <location>
        <begin position="171"/>
        <end position="190"/>
    </location>
</feature>
<protein>
    <recommendedName>
        <fullName evidence="2">DUF302 domain-containing protein</fullName>
    </recommendedName>
</protein>
<organism evidence="3 4">
    <name type="scientific">Acrocarpospora macrocephala</name>
    <dbReference type="NCBI Taxonomy" id="150177"/>
    <lineage>
        <taxon>Bacteria</taxon>
        <taxon>Bacillati</taxon>
        <taxon>Actinomycetota</taxon>
        <taxon>Actinomycetes</taxon>
        <taxon>Streptosporangiales</taxon>
        <taxon>Streptosporangiaceae</taxon>
        <taxon>Acrocarpospora</taxon>
    </lineage>
</organism>
<dbReference type="AlphaFoldDB" id="A0A5M3WSZ8"/>
<dbReference type="InterPro" id="IPR035923">
    <property type="entry name" value="TT1751-like_sf"/>
</dbReference>
<evidence type="ECO:0000259" key="2">
    <source>
        <dbReference type="Pfam" id="PF03625"/>
    </source>
</evidence>
<dbReference type="Gene3D" id="3.30.310.70">
    <property type="entry name" value="TT1751-like domain"/>
    <property type="match status" value="1"/>
</dbReference>
<name>A0A5M3WSZ8_9ACTN</name>
<comment type="caution">
    <text evidence="3">The sequence shown here is derived from an EMBL/GenBank/DDBJ whole genome shotgun (WGS) entry which is preliminary data.</text>
</comment>
<sequence>MASPVADVAYEAHRLIVDTGAPFEEFRERYERAVPALDTPLFEQFMEEDADWSTVQRATDQNAPHGFIIYWSFDNTALLRLAGDRWRSVQYLMGNHTIAQRMFHHDPAVMLYAPLRTEIYQDAEGVTRFAIDRPSAQFGGFGDPAITAVGIELDHKVAALLEFLGAPVPEQLTDGHSAPGAPGSTRPNSS</sequence>
<evidence type="ECO:0000313" key="3">
    <source>
        <dbReference type="EMBL" id="GES10441.1"/>
    </source>
</evidence>
<dbReference type="OrthoDB" id="3358967at2"/>
<dbReference type="InterPro" id="IPR005180">
    <property type="entry name" value="DUF302"/>
</dbReference>
<gene>
    <name evidence="3" type="ORF">Amac_040380</name>
</gene>
<keyword evidence="4" id="KW-1185">Reference proteome</keyword>
<reference evidence="3 4" key="1">
    <citation type="submission" date="2019-10" db="EMBL/GenBank/DDBJ databases">
        <title>Whole genome shotgun sequence of Acrocarpospora macrocephala NBRC 16266.</title>
        <authorList>
            <person name="Ichikawa N."/>
            <person name="Kimura A."/>
            <person name="Kitahashi Y."/>
            <person name="Komaki H."/>
            <person name="Oguchi A."/>
        </authorList>
    </citation>
    <scope>NUCLEOTIDE SEQUENCE [LARGE SCALE GENOMIC DNA]</scope>
    <source>
        <strain evidence="3 4">NBRC 16266</strain>
    </source>
</reference>
<evidence type="ECO:0000313" key="4">
    <source>
        <dbReference type="Proteomes" id="UP000331127"/>
    </source>
</evidence>
<dbReference type="SUPFAM" id="SSF103247">
    <property type="entry name" value="TT1751-like"/>
    <property type="match status" value="1"/>
</dbReference>
<evidence type="ECO:0000256" key="1">
    <source>
        <dbReference type="SAM" id="MobiDB-lite"/>
    </source>
</evidence>
<dbReference type="Pfam" id="PF03625">
    <property type="entry name" value="DUF302"/>
    <property type="match status" value="1"/>
</dbReference>
<dbReference type="EMBL" id="BLAE01000022">
    <property type="protein sequence ID" value="GES10441.1"/>
    <property type="molecule type" value="Genomic_DNA"/>
</dbReference>
<proteinExistence type="predicted"/>